<dbReference type="PROSITE" id="PS50151">
    <property type="entry name" value="UVR"/>
    <property type="match status" value="1"/>
</dbReference>
<dbReference type="Gene3D" id="4.10.860.10">
    <property type="entry name" value="UVR domain"/>
    <property type="match status" value="1"/>
</dbReference>
<dbReference type="InterPro" id="IPR000305">
    <property type="entry name" value="GIY-YIG_endonuc"/>
</dbReference>
<evidence type="ECO:0000256" key="4">
    <source>
        <dbReference type="ARBA" id="ARBA00022881"/>
    </source>
</evidence>
<feature type="domain" description="UVR" evidence="7">
    <location>
        <begin position="209"/>
        <end position="244"/>
    </location>
</feature>
<comment type="caution">
    <text evidence="10">The sequence shown here is derived from an EMBL/GenBank/DDBJ whole genome shotgun (WGS) entry which is preliminary data.</text>
</comment>
<dbReference type="SMART" id="SM00278">
    <property type="entry name" value="HhH1"/>
    <property type="match status" value="2"/>
</dbReference>
<evidence type="ECO:0000259" key="8">
    <source>
        <dbReference type="PROSITE" id="PS50164"/>
    </source>
</evidence>
<evidence type="ECO:0000313" key="10">
    <source>
        <dbReference type="EMBL" id="KRO62350.1"/>
    </source>
</evidence>
<dbReference type="FunFam" id="3.40.1440.10:FF:000001">
    <property type="entry name" value="UvrABC system protein C"/>
    <property type="match status" value="1"/>
</dbReference>
<dbReference type="GO" id="GO:0009380">
    <property type="term" value="C:excinuclease repair complex"/>
    <property type="evidence" value="ECO:0007669"/>
    <property type="project" value="TreeGrafter"/>
</dbReference>
<name>A0A0R2RIG6_9BACT</name>
<dbReference type="Pfam" id="PF08459">
    <property type="entry name" value="UvrC_RNaseH_dom"/>
    <property type="match status" value="1"/>
</dbReference>
<dbReference type="Pfam" id="PF02151">
    <property type="entry name" value="UVR"/>
    <property type="match status" value="1"/>
</dbReference>
<gene>
    <name evidence="10" type="ORF">ABR82_01635</name>
</gene>
<dbReference type="SUPFAM" id="SSF47781">
    <property type="entry name" value="RuvA domain 2-like"/>
    <property type="match status" value="1"/>
</dbReference>
<dbReference type="InterPro" id="IPR010994">
    <property type="entry name" value="RuvA_2-like"/>
</dbReference>
<dbReference type="EMBL" id="LIBO01000090">
    <property type="protein sequence ID" value="KRO62350.1"/>
    <property type="molecule type" value="Genomic_DNA"/>
</dbReference>
<dbReference type="CDD" id="cd10434">
    <property type="entry name" value="GIY-YIG_UvrC_Cho"/>
    <property type="match status" value="1"/>
</dbReference>
<evidence type="ECO:0000259" key="9">
    <source>
        <dbReference type="PROSITE" id="PS50165"/>
    </source>
</evidence>
<evidence type="ECO:0000256" key="3">
    <source>
        <dbReference type="ARBA" id="ARBA00022769"/>
    </source>
</evidence>
<dbReference type="GO" id="GO:0003677">
    <property type="term" value="F:DNA binding"/>
    <property type="evidence" value="ECO:0007669"/>
    <property type="project" value="InterPro"/>
</dbReference>
<dbReference type="Gene3D" id="3.30.420.340">
    <property type="entry name" value="UvrC, RNAse H endonuclease domain"/>
    <property type="match status" value="1"/>
</dbReference>
<proteinExistence type="predicted"/>
<feature type="domain" description="UvrC family homology region profile" evidence="9">
    <location>
        <begin position="262"/>
        <end position="362"/>
    </location>
</feature>
<dbReference type="SMART" id="SM00465">
    <property type="entry name" value="GIYc"/>
    <property type="match status" value="1"/>
</dbReference>
<dbReference type="InterPro" id="IPR035901">
    <property type="entry name" value="GIY-YIG_endonuc_sf"/>
</dbReference>
<dbReference type="AlphaFoldDB" id="A0A0R2RIG6"/>
<keyword evidence="1" id="KW-0963">Cytoplasm</keyword>
<dbReference type="GO" id="GO:0009381">
    <property type="term" value="F:excinuclease ABC activity"/>
    <property type="evidence" value="ECO:0007669"/>
    <property type="project" value="InterPro"/>
</dbReference>
<keyword evidence="2" id="KW-0227">DNA damage</keyword>
<evidence type="ECO:0000259" key="7">
    <source>
        <dbReference type="PROSITE" id="PS50151"/>
    </source>
</evidence>
<reference evidence="10 11" key="1">
    <citation type="submission" date="2015-10" db="EMBL/GenBank/DDBJ databases">
        <title>Metagenome-Assembled Genomes uncover a global brackish microbiome.</title>
        <authorList>
            <person name="Hugerth L.W."/>
            <person name="Larsson J."/>
            <person name="Alneberg J."/>
            <person name="Lindh M.V."/>
            <person name="Legrand C."/>
            <person name="Pinhassi J."/>
            <person name="Andersson A.F."/>
        </authorList>
    </citation>
    <scope>NUCLEOTIDE SEQUENCE [LARGE SCALE GENOMIC DNA]</scope>
    <source>
        <strain evidence="10">BACL18 MAG-120507-bin52</strain>
    </source>
</reference>
<dbReference type="GO" id="GO:0006289">
    <property type="term" value="P:nucleotide-excision repair"/>
    <property type="evidence" value="ECO:0007669"/>
    <property type="project" value="InterPro"/>
</dbReference>
<dbReference type="Gene3D" id="1.10.150.20">
    <property type="entry name" value="5' to 3' exonuclease, C-terminal subdomain"/>
    <property type="match status" value="1"/>
</dbReference>
<dbReference type="PANTHER" id="PTHR30562">
    <property type="entry name" value="UVRC/OXIDOREDUCTASE"/>
    <property type="match status" value="1"/>
</dbReference>
<evidence type="ECO:0000256" key="6">
    <source>
        <dbReference type="ARBA" id="ARBA00023236"/>
    </source>
</evidence>
<accession>A0A0R2RIG6</accession>
<dbReference type="Proteomes" id="UP000051269">
    <property type="component" value="Unassembled WGS sequence"/>
</dbReference>
<dbReference type="InterPro" id="IPR003583">
    <property type="entry name" value="Hlx-hairpin-Hlx_DNA-bd_motif"/>
</dbReference>
<keyword evidence="6" id="KW-0742">SOS response</keyword>
<keyword evidence="5" id="KW-0234">DNA repair</keyword>
<sequence length="488" mass="55222">METVSVQLTRQLRNLPHRPGVYLFRDRFRRVIYVGKAKDLHRRVSQYFHPSRRMSADLKTKALLQSIADLETHQVRSEPEAILLEGRLIKEYRPRYNVSFRDDKRFLMVRVDLDEPFPKFQTTRMKTEDQARYFGPFAHSGALRQTLALMRKRFGLRSCRPEIPGEKDYRHCLDHVIQNCSAPCVAKVSRAEYHERVVEACAFLEGKTAEMKEDLKTAMKKAAERKDFEKAASLRNLVEDLKKTTRPARRFFRDLPSTVVPERDLETLRDVLGLGVVPARIECFDISNISDTHSVASMVVFRDGRPSKPAYRRYRIQGVAGQDDVGCMAEVIRRRCARWGLEGGGSPDLIVVDGGKGQLGAAVRELGAAGWAQVPAIGLAKQNEEIFRPGRPDPIVLPKESGAIRLLQRVRDEAHRVANGYHQLLMKKRMEMSELDSIPGVSGVRKRALLKKFGTVGRVAKATVEELAEVEGVGEKVAGVIASYFTKT</sequence>
<keyword evidence="4" id="KW-0267">Excision nuclease</keyword>
<dbReference type="InterPro" id="IPR038476">
    <property type="entry name" value="UvrC_RNase_H_dom_sf"/>
</dbReference>
<organism evidence="10 11">
    <name type="scientific">Verrucomicrobia subdivision 6 bacterium BACL9 MAG-120507-bin52</name>
    <dbReference type="NCBI Taxonomy" id="1655590"/>
    <lineage>
        <taxon>Bacteria</taxon>
        <taxon>Pseudomonadati</taxon>
        <taxon>Verrucomicrobiota</taxon>
        <taxon>Verrucomicrobiia</taxon>
        <taxon>Verrucomicrobiales</taxon>
        <taxon>Verrucomicrobia subdivision 6</taxon>
    </lineage>
</organism>
<dbReference type="InterPro" id="IPR001162">
    <property type="entry name" value="UvrC_RNase_H_dom"/>
</dbReference>
<dbReference type="PROSITE" id="PS50164">
    <property type="entry name" value="GIY_YIG"/>
    <property type="match status" value="1"/>
</dbReference>
<dbReference type="SUPFAM" id="SSF82771">
    <property type="entry name" value="GIY-YIG endonuclease"/>
    <property type="match status" value="1"/>
</dbReference>
<dbReference type="GO" id="GO:0009432">
    <property type="term" value="P:SOS response"/>
    <property type="evidence" value="ECO:0007669"/>
    <property type="project" value="UniProtKB-KW"/>
</dbReference>
<dbReference type="Gene3D" id="3.40.1440.10">
    <property type="entry name" value="GIY-YIG endonuclease"/>
    <property type="match status" value="1"/>
</dbReference>
<evidence type="ECO:0000256" key="2">
    <source>
        <dbReference type="ARBA" id="ARBA00022763"/>
    </source>
</evidence>
<evidence type="ECO:0000256" key="1">
    <source>
        <dbReference type="ARBA" id="ARBA00022490"/>
    </source>
</evidence>
<dbReference type="InterPro" id="IPR001943">
    <property type="entry name" value="UVR_dom"/>
</dbReference>
<dbReference type="PROSITE" id="PS50165">
    <property type="entry name" value="UVRC"/>
    <property type="match status" value="1"/>
</dbReference>
<dbReference type="InterPro" id="IPR047296">
    <property type="entry name" value="GIY-YIG_UvrC_Cho"/>
</dbReference>
<keyword evidence="3" id="KW-0228">DNA excision</keyword>
<dbReference type="PANTHER" id="PTHR30562:SF1">
    <property type="entry name" value="UVRABC SYSTEM PROTEIN C"/>
    <property type="match status" value="1"/>
</dbReference>
<dbReference type="InterPro" id="IPR050066">
    <property type="entry name" value="UvrABC_protein_C"/>
</dbReference>
<evidence type="ECO:0000313" key="11">
    <source>
        <dbReference type="Proteomes" id="UP000051269"/>
    </source>
</evidence>
<feature type="domain" description="GIY-YIG" evidence="8">
    <location>
        <begin position="17"/>
        <end position="98"/>
    </location>
</feature>
<dbReference type="SUPFAM" id="SSF46600">
    <property type="entry name" value="C-terminal UvrC-binding domain of UvrB"/>
    <property type="match status" value="1"/>
</dbReference>
<dbReference type="InterPro" id="IPR036876">
    <property type="entry name" value="UVR_dom_sf"/>
</dbReference>
<evidence type="ECO:0000256" key="5">
    <source>
        <dbReference type="ARBA" id="ARBA00023204"/>
    </source>
</evidence>
<dbReference type="Pfam" id="PF14520">
    <property type="entry name" value="HHH_5"/>
    <property type="match status" value="1"/>
</dbReference>
<protein>
    <submittedName>
        <fullName evidence="10">Excinuclease ABC subunit C</fullName>
    </submittedName>
</protein>
<dbReference type="Pfam" id="PF01541">
    <property type="entry name" value="GIY-YIG"/>
    <property type="match status" value="1"/>
</dbReference>